<dbReference type="PROSITE" id="PS50928">
    <property type="entry name" value="ABC_TM1"/>
    <property type="match status" value="1"/>
</dbReference>
<evidence type="ECO:0000256" key="2">
    <source>
        <dbReference type="ARBA" id="ARBA00007069"/>
    </source>
</evidence>
<feature type="transmembrane region" description="Helical" evidence="8">
    <location>
        <begin position="57"/>
        <end position="78"/>
    </location>
</feature>
<keyword evidence="6 8" id="KW-1133">Transmembrane helix</keyword>
<keyword evidence="7 8" id="KW-0472">Membrane</keyword>
<proteinExistence type="inferred from homology"/>
<keyword evidence="3 8" id="KW-0813">Transport</keyword>
<evidence type="ECO:0000256" key="7">
    <source>
        <dbReference type="ARBA" id="ARBA00023136"/>
    </source>
</evidence>
<keyword evidence="4" id="KW-1003">Cell membrane</keyword>
<keyword evidence="11" id="KW-1185">Reference proteome</keyword>
<dbReference type="InterPro" id="IPR000515">
    <property type="entry name" value="MetI-like"/>
</dbReference>
<dbReference type="EMBL" id="CP040058">
    <property type="protein sequence ID" value="QCP34316.1"/>
    <property type="molecule type" value="Genomic_DNA"/>
</dbReference>
<organism evidence="10 11">
    <name type="scientific">Anaerostipes rhamnosivorans</name>
    <dbReference type="NCBI Taxonomy" id="1229621"/>
    <lineage>
        <taxon>Bacteria</taxon>
        <taxon>Bacillati</taxon>
        <taxon>Bacillota</taxon>
        <taxon>Clostridia</taxon>
        <taxon>Lachnospirales</taxon>
        <taxon>Lachnospiraceae</taxon>
        <taxon>Anaerostipes</taxon>
    </lineage>
</organism>
<evidence type="ECO:0000313" key="10">
    <source>
        <dbReference type="EMBL" id="QCP34316.1"/>
    </source>
</evidence>
<evidence type="ECO:0000256" key="1">
    <source>
        <dbReference type="ARBA" id="ARBA00004651"/>
    </source>
</evidence>
<feature type="transmembrane region" description="Helical" evidence="8">
    <location>
        <begin position="20"/>
        <end position="45"/>
    </location>
</feature>
<evidence type="ECO:0000256" key="6">
    <source>
        <dbReference type="ARBA" id="ARBA00022989"/>
    </source>
</evidence>
<dbReference type="GO" id="GO:0005886">
    <property type="term" value="C:plasma membrane"/>
    <property type="evidence" value="ECO:0007669"/>
    <property type="project" value="UniProtKB-SubCell"/>
</dbReference>
<feature type="transmembrane region" description="Helical" evidence="8">
    <location>
        <begin position="120"/>
        <end position="137"/>
    </location>
</feature>
<evidence type="ECO:0000259" key="9">
    <source>
        <dbReference type="PROSITE" id="PS50928"/>
    </source>
</evidence>
<dbReference type="Proteomes" id="UP000298653">
    <property type="component" value="Chromosome"/>
</dbReference>
<evidence type="ECO:0000256" key="5">
    <source>
        <dbReference type="ARBA" id="ARBA00022692"/>
    </source>
</evidence>
<dbReference type="Pfam" id="PF00528">
    <property type="entry name" value="BPD_transp_1"/>
    <property type="match status" value="1"/>
</dbReference>
<dbReference type="KEGG" id="arf:AR1Y2_0862"/>
<dbReference type="PANTHER" id="PTHR30450:SF1">
    <property type="entry name" value="D-METHIONINE TRANSPORT SYSTEM PERMEASE PROTEIN METI-RELATED"/>
    <property type="match status" value="1"/>
</dbReference>
<comment type="subcellular location">
    <subcellularLocation>
        <location evidence="1 8">Cell membrane</location>
        <topology evidence="1 8">Multi-pass membrane protein</topology>
    </subcellularLocation>
</comment>
<dbReference type="GO" id="GO:0048473">
    <property type="term" value="P:D-methionine transmembrane transport"/>
    <property type="evidence" value="ECO:0007669"/>
    <property type="project" value="TreeGrafter"/>
</dbReference>
<evidence type="ECO:0000256" key="8">
    <source>
        <dbReference type="RuleBase" id="RU363032"/>
    </source>
</evidence>
<protein>
    <submittedName>
        <fullName evidence="10">Methionine ABC transporter permease protein</fullName>
    </submittedName>
</protein>
<feature type="transmembrane region" description="Helical" evidence="8">
    <location>
        <begin position="149"/>
        <end position="170"/>
    </location>
</feature>
<evidence type="ECO:0000256" key="3">
    <source>
        <dbReference type="ARBA" id="ARBA00022448"/>
    </source>
</evidence>
<dbReference type="InterPro" id="IPR051322">
    <property type="entry name" value="AA_ABC_Transporter_Permease"/>
</dbReference>
<dbReference type="FunFam" id="1.10.3720.10:FF:000002">
    <property type="entry name" value="D-methionine ABC transporter permease MetI"/>
    <property type="match status" value="1"/>
</dbReference>
<comment type="similarity">
    <text evidence="2">Belongs to the binding-protein-dependent transport system permease family. CysTW subfamily.</text>
</comment>
<gene>
    <name evidence="10" type="ORF">AR1Y2_0862</name>
</gene>
<dbReference type="OrthoDB" id="9793490at2"/>
<dbReference type="CDD" id="cd06261">
    <property type="entry name" value="TM_PBP2"/>
    <property type="match status" value="1"/>
</dbReference>
<dbReference type="SUPFAM" id="SSF161098">
    <property type="entry name" value="MetI-like"/>
    <property type="match status" value="1"/>
</dbReference>
<dbReference type="Gene3D" id="1.10.3720.10">
    <property type="entry name" value="MetI-like"/>
    <property type="match status" value="1"/>
</dbReference>
<feature type="domain" description="ABC transmembrane type-1" evidence="9">
    <location>
        <begin position="16"/>
        <end position="210"/>
    </location>
</feature>
<dbReference type="RefSeq" id="WP_137327877.1">
    <property type="nucleotide sequence ID" value="NZ_CP040058.1"/>
</dbReference>
<dbReference type="PANTHER" id="PTHR30450">
    <property type="entry name" value="ABC TRANSPORTER PERMEASE"/>
    <property type="match status" value="1"/>
</dbReference>
<accession>A0A4P8IAA0</accession>
<reference evidence="10 11" key="1">
    <citation type="submission" date="2019-05" db="EMBL/GenBank/DDBJ databases">
        <title>Complete genome sequencing of Anaerostipes rhamnosivorans.</title>
        <authorList>
            <person name="Bui T.P.N."/>
            <person name="de Vos W.M."/>
        </authorList>
    </citation>
    <scope>NUCLEOTIDE SEQUENCE [LARGE SCALE GENOMIC DNA]</scope>
    <source>
        <strain evidence="10 11">1y2</strain>
    </source>
</reference>
<keyword evidence="5 8" id="KW-0812">Transmembrane</keyword>
<evidence type="ECO:0000256" key="4">
    <source>
        <dbReference type="ARBA" id="ARBA00022475"/>
    </source>
</evidence>
<sequence>MKETMEIIKLEFGNATIETIQMVLIAMLAAVVFGMLIGLVLHLTANPLFYQNRTVNAIAGTIVNIIRSMPFIILLVVLLPLTRILVGTSIGATAAAVPLSIASVAFYARLVEGSFSEVDKGVVEAAVATGASVWLIIRKVLFVEALPSLIRGLTVTFVSIIGYSAMAGSVGGGGIGDLAIRYGYNRYETGVLTFTVIVLIIIVQLGQWLGDKVALKFTKR</sequence>
<feature type="transmembrane region" description="Helical" evidence="8">
    <location>
        <begin position="85"/>
        <end position="108"/>
    </location>
</feature>
<dbReference type="InterPro" id="IPR035906">
    <property type="entry name" value="MetI-like_sf"/>
</dbReference>
<dbReference type="AlphaFoldDB" id="A0A4P8IAA0"/>
<evidence type="ECO:0000313" key="11">
    <source>
        <dbReference type="Proteomes" id="UP000298653"/>
    </source>
</evidence>
<name>A0A4P8IAA0_9FIRM</name>
<feature type="transmembrane region" description="Helical" evidence="8">
    <location>
        <begin position="190"/>
        <end position="210"/>
    </location>
</feature>